<keyword evidence="1" id="KW-1133">Transmembrane helix</keyword>
<evidence type="ECO:0000313" key="3">
    <source>
        <dbReference type="Proteomes" id="UP000326903"/>
    </source>
</evidence>
<accession>A0A5J5INA3</accession>
<keyword evidence="1" id="KW-0812">Transmembrane</keyword>
<reference evidence="2 3" key="1">
    <citation type="submission" date="2019-09" db="EMBL/GenBank/DDBJ databases">
        <title>Draft genome sequence of Ginsengibacter sp. BR5-29.</title>
        <authorList>
            <person name="Im W.-T."/>
        </authorList>
    </citation>
    <scope>NUCLEOTIDE SEQUENCE [LARGE SCALE GENOMIC DNA]</scope>
    <source>
        <strain evidence="2 3">BR5-29</strain>
    </source>
</reference>
<dbReference type="NCBIfam" id="NF041635">
    <property type="entry name" value="STM3941_fam"/>
    <property type="match status" value="1"/>
</dbReference>
<dbReference type="AlphaFoldDB" id="A0A5J5INA3"/>
<sequence length="184" mass="20700">MNDSRQIEIQLSKAKLMLMLFVCFLFAGIGVAFVINPSKYMSFIMRSPTIIFIAGLLGILFFGFIGVFLFKKVWDKSPGLIISEEGITDNSSGVSAGFIPWTDIIAIKETKVVNQKFINIVVKNPQVYIDRQKSGFKRKAMQANYNLYSTTPIGISTNGLKSNYKELKALLEKKFSEVNNSKNY</sequence>
<protein>
    <submittedName>
        <fullName evidence="2">Uncharacterized protein</fullName>
    </submittedName>
</protein>
<dbReference type="Proteomes" id="UP000326903">
    <property type="component" value="Unassembled WGS sequence"/>
</dbReference>
<comment type="caution">
    <text evidence="2">The sequence shown here is derived from an EMBL/GenBank/DDBJ whole genome shotgun (WGS) entry which is preliminary data.</text>
</comment>
<dbReference type="RefSeq" id="WP_150414147.1">
    <property type="nucleotide sequence ID" value="NZ_VYQF01000001.1"/>
</dbReference>
<proteinExistence type="predicted"/>
<feature type="transmembrane region" description="Helical" evidence="1">
    <location>
        <begin position="50"/>
        <end position="70"/>
    </location>
</feature>
<gene>
    <name evidence="2" type="ORF">FW778_08380</name>
</gene>
<evidence type="ECO:0000256" key="1">
    <source>
        <dbReference type="SAM" id="Phobius"/>
    </source>
</evidence>
<dbReference type="EMBL" id="VYQF01000001">
    <property type="protein sequence ID" value="KAA9042018.1"/>
    <property type="molecule type" value="Genomic_DNA"/>
</dbReference>
<keyword evidence="1" id="KW-0472">Membrane</keyword>
<feature type="transmembrane region" description="Helical" evidence="1">
    <location>
        <begin position="16"/>
        <end position="35"/>
    </location>
</feature>
<evidence type="ECO:0000313" key="2">
    <source>
        <dbReference type="EMBL" id="KAA9042018.1"/>
    </source>
</evidence>
<keyword evidence="3" id="KW-1185">Reference proteome</keyword>
<dbReference type="InterPro" id="IPR048136">
    <property type="entry name" value="STM3941-like"/>
</dbReference>
<organism evidence="2 3">
    <name type="scientific">Ginsengibacter hankyongi</name>
    <dbReference type="NCBI Taxonomy" id="2607284"/>
    <lineage>
        <taxon>Bacteria</taxon>
        <taxon>Pseudomonadati</taxon>
        <taxon>Bacteroidota</taxon>
        <taxon>Chitinophagia</taxon>
        <taxon>Chitinophagales</taxon>
        <taxon>Chitinophagaceae</taxon>
        <taxon>Ginsengibacter</taxon>
    </lineage>
</organism>
<name>A0A5J5INA3_9BACT</name>